<sequence>MSRVPKWKFNKTKVKVVFRLQFHATNIPQSGWDKLFVSFIPADIGKATAKTNKANVRNGNCKWADPIYETTRLLHDTSTKKYDEKLYRLVVAMGTSRASLLGEIYINLADYADASKPISVALPLEGCEFGTILHVTVQLLTSKTGFREFEQQREIREKGFNQISNQNQESVRKIRDSAEGVMNQIDKVNARVRFKPESMELHSLEDAGGLNEDFDDSAIGLDGSSCTSDSVCAERIEISGIHESGTMKTTVSSEVGGIHPVQNTQPDNKEKAEYHLLAQGSSEWAHGWSSDYSVDNDLSSISVYDENNRMKGCLETTESSLLEMKMEIDSLQCLADELGTETQRLTHQFSSELASGEMLAKEVSTLKSECLNLKGELETLRNHKRMTQLASVMPMEGNDVKVIQATGMKQLVPIQFLPDKEQDEKNMMKEKICKLLTELEESKAKQEALTKKMNQMGCYYETLIHELEERNKNTQNELENIKAEHRSCYSTISAFHGQAEKMHQEMNEQLMKLAEDKWYLESLNKELEKRAVASETALKRVRWTYSMAVDRLQKDLELLSVQVLSMFETNENLAKQAFAEASRLFLDGHPEQQPELIQSTMKNDSRPPSQQIVHNSSDVHHQLPIHENRASPILSGIPLEYKLGQSFDIKSDNKGTFFPRVPIYEELQGNMDVGPPHVNGSKAGKTCSVLLSHSLIHGKRNLIPFNEEFAGMLKSDDFARYSPIHYPKMDSGESKGVVLYSENPRTKPEAKVSPCLQEKHSLEMEVELFEVHMLNVHLEVFSKVLQETLHEKKHLLINMKEEMDGLLQQLECSSKSEELLMLKLQAALDDVTTFRKDVVKFNGKCDDLTMEKYILEAKLQDAGDEISILAQKLAEFERLITELKVYESSYNECNEEKLNLQNLLNEESLQKTCLQSELKSVIDNYNILKVELDKKSSARDDLERTVDLLGEKLRCIYSNIESYSKQVHVPGFASISPEQKLEKKDYMAVMSHLEQLQLAAYNKVLELSQDKKVIEEGKDALQIRLKDKESQILSIKQKSESELVNILTKLGLSNSNVEMLKSELQDVERKLEARAESEQMLVENNRELTSKLTVLEYKLQDAANENKDFAQRLLEFDRICEELERARLDVVNCRGEKETLMSSLQTLNEANRQLEKELNKMKEQLLCSNVQLQTERGSKEKLEETVTNLTLQLNEKNEQIVSLDEQNSELVHLRLQVSNLESEKSALQYQLLHHEGHQRNLDVEMSSLHDKVAHLENELDSLKKALKFKDDEVHAERCCREEMEGKVTDLTLQLNEKETLMFSLQSVHEANFQLEKELNKIKEQLFHSNVQLQTERCSKEKLERTVTNLTLQLNEKNEEIMSLDGQKSEVDHLRLQIFDFESEKSGLQHLLLHHEEHQRNLHVEMSSLHDRVADLENELNSQKEALKSKQDDLHTERNFRKEMEDKVTDLTLQLNEKNDQLLYLDEQKSELACLSQKVLDLQSEKSTLEQLLLDNEKCRKEVDAQVSILKTEITSLDFELNKSKENLGFTCNQLYSEREIREKLEAEVSYFTSLLNERQDQLLHFVEQKVELSNIKQQVLDLESEKSVVANLLLSSKPRISELDTQMSVLSSQITSLHSDISTSRENLRSTDRELQSERDLRVKLEATVSNLTSVLNEKQKQLASFDEEKAELILLKQHVSDLESEKSELQQLLFQRDELHCNTCGETSFLLAQVTELETQLEELHHLLISADIAATVVRSRYQTDMKEFFDKYKNLEEQHDKLFRNHLDVVADLQNCIVCKEQCVRENETLSTTLQLLKSDSGLPHKRIGVHQMDSRTIVTSEQKVNFRINASEMGDNGVQQKHHIQKEIQQIKLPLGFEEEMENLRFSKDEHEITGIILRSKLYEHQEQITSLQECRTELINLQDQHNELTHRLCEQILKTEEFKNLSIHLKELKDKADAECHQIRDKRETEGPSFTTQESLRVAFIKEQYETKLQELLSQLHISRKHGEEILLKLQNALDEVEIRKNSEASHAKRNEELSIKVVELEAKLQRVVMDRHDLLKVHDKIQAELECSIINLDCCKEEKVKLEASLKECNEDRKKVRVELDLTKRRLESLTSISESQVSHEPEISKSTSFGQLLEEQNSESVKHQIRSMECNSPRKDAAIADRGGMQISFGGYVHLDSQVNVQSPE</sequence>
<reference evidence="3" key="1">
    <citation type="submission" date="2017-07" db="EMBL/GenBank/DDBJ databases">
        <title>Taro Niue Genome Assembly and Annotation.</title>
        <authorList>
            <person name="Atibalentja N."/>
            <person name="Keating K."/>
            <person name="Fields C.J."/>
        </authorList>
    </citation>
    <scope>NUCLEOTIDE SEQUENCE</scope>
    <source>
        <strain evidence="3">Niue_2</strain>
        <tissue evidence="3">Leaf</tissue>
    </source>
</reference>
<dbReference type="Pfam" id="PF10358">
    <property type="entry name" value="NT-C2"/>
    <property type="match status" value="1"/>
</dbReference>
<keyword evidence="1" id="KW-0175">Coiled coil</keyword>
<feature type="coiled-coil region" evidence="1">
    <location>
        <begin position="1018"/>
        <end position="1105"/>
    </location>
</feature>
<keyword evidence="4" id="KW-1185">Reference proteome</keyword>
<feature type="coiled-coil region" evidence="1">
    <location>
        <begin position="1895"/>
        <end position="1953"/>
    </location>
</feature>
<protein>
    <recommendedName>
        <fullName evidence="2">C2 NT-type domain-containing protein</fullName>
    </recommendedName>
</protein>
<accession>A0A843TH93</accession>
<evidence type="ECO:0000313" key="3">
    <source>
        <dbReference type="EMBL" id="MQL71762.1"/>
    </source>
</evidence>
<feature type="domain" description="C2 NT-type" evidence="2">
    <location>
        <begin position="6"/>
        <end position="141"/>
    </location>
</feature>
<evidence type="ECO:0000313" key="4">
    <source>
        <dbReference type="Proteomes" id="UP000652761"/>
    </source>
</evidence>
<feature type="coiled-coil region" evidence="1">
    <location>
        <begin position="2019"/>
        <end position="2095"/>
    </location>
</feature>
<evidence type="ECO:0000259" key="2">
    <source>
        <dbReference type="PROSITE" id="PS51840"/>
    </source>
</evidence>
<gene>
    <name evidence="3" type="ORF">Taro_004065</name>
</gene>
<proteinExistence type="predicted"/>
<feature type="coiled-coil region" evidence="1">
    <location>
        <begin position="859"/>
        <end position="945"/>
    </location>
</feature>
<feature type="coiled-coil region" evidence="1">
    <location>
        <begin position="1740"/>
        <end position="1767"/>
    </location>
</feature>
<feature type="non-terminal residue" evidence="3">
    <location>
        <position position="1"/>
    </location>
</feature>
<feature type="coiled-coil region" evidence="1">
    <location>
        <begin position="464"/>
        <end position="516"/>
    </location>
</feature>
<evidence type="ECO:0000256" key="1">
    <source>
        <dbReference type="SAM" id="Coils"/>
    </source>
</evidence>
<dbReference type="PROSITE" id="PS51840">
    <property type="entry name" value="C2_NT"/>
    <property type="match status" value="1"/>
</dbReference>
<feature type="coiled-coil region" evidence="1">
    <location>
        <begin position="1398"/>
        <end position="1501"/>
    </location>
</feature>
<dbReference type="EMBL" id="NMUH01000108">
    <property type="protein sequence ID" value="MQL71762.1"/>
    <property type="molecule type" value="Genomic_DNA"/>
</dbReference>
<dbReference type="InterPro" id="IPR019448">
    <property type="entry name" value="NT-C2"/>
</dbReference>
<dbReference type="Proteomes" id="UP000652761">
    <property type="component" value="Unassembled WGS sequence"/>
</dbReference>
<dbReference type="PANTHER" id="PTHR34452:SF1">
    <property type="entry name" value="SPORULATION-SPECIFIC PROTEIN"/>
    <property type="match status" value="1"/>
</dbReference>
<name>A0A843TH93_COLES</name>
<organism evidence="3 4">
    <name type="scientific">Colocasia esculenta</name>
    <name type="common">Wild taro</name>
    <name type="synonym">Arum esculentum</name>
    <dbReference type="NCBI Taxonomy" id="4460"/>
    <lineage>
        <taxon>Eukaryota</taxon>
        <taxon>Viridiplantae</taxon>
        <taxon>Streptophyta</taxon>
        <taxon>Embryophyta</taxon>
        <taxon>Tracheophyta</taxon>
        <taxon>Spermatophyta</taxon>
        <taxon>Magnoliopsida</taxon>
        <taxon>Liliopsida</taxon>
        <taxon>Araceae</taxon>
        <taxon>Aroideae</taxon>
        <taxon>Colocasieae</taxon>
        <taxon>Colocasia</taxon>
    </lineage>
</organism>
<feature type="coiled-coil region" evidence="1">
    <location>
        <begin position="1137"/>
        <end position="1366"/>
    </location>
</feature>
<dbReference type="OrthoDB" id="2018427at2759"/>
<dbReference type="PANTHER" id="PTHR34452">
    <property type="entry name" value="MYOSIN HEAVY CHAIN-RELATED PROTEIN"/>
    <property type="match status" value="1"/>
</dbReference>
<comment type="caution">
    <text evidence="3">The sequence shown here is derived from an EMBL/GenBank/DDBJ whole genome shotgun (WGS) entry which is preliminary data.</text>
</comment>
<feature type="coiled-coil region" evidence="1">
    <location>
        <begin position="1642"/>
        <end position="1693"/>
    </location>
</feature>